<comment type="caution">
    <text evidence="9">The sequence shown here is derived from an EMBL/GenBank/DDBJ whole genome shotgun (WGS) entry which is preliminary data.</text>
</comment>
<evidence type="ECO:0000256" key="6">
    <source>
        <dbReference type="ARBA" id="ARBA00023163"/>
    </source>
</evidence>
<dbReference type="InterPro" id="IPR051474">
    <property type="entry name" value="Anti-sigma-K/W_factor"/>
</dbReference>
<organism evidence="9 10">
    <name type="scientific">Kribbella hippodromi</name>
    <dbReference type="NCBI Taxonomy" id="434347"/>
    <lineage>
        <taxon>Bacteria</taxon>
        <taxon>Bacillati</taxon>
        <taxon>Actinomycetota</taxon>
        <taxon>Actinomycetes</taxon>
        <taxon>Propionibacteriales</taxon>
        <taxon>Kribbellaceae</taxon>
        <taxon>Kribbella</taxon>
    </lineage>
</organism>
<dbReference type="RefSeq" id="WP_344232386.1">
    <property type="nucleotide sequence ID" value="NZ_BAAAPH010000003.1"/>
</dbReference>
<keyword evidence="2 7" id="KW-0812">Transmembrane</keyword>
<evidence type="ECO:0000259" key="8">
    <source>
        <dbReference type="Pfam" id="PF13490"/>
    </source>
</evidence>
<dbReference type="Gene3D" id="1.10.10.1320">
    <property type="entry name" value="Anti-sigma factor, zinc-finger domain"/>
    <property type="match status" value="1"/>
</dbReference>
<dbReference type="PANTHER" id="PTHR37461:SF1">
    <property type="entry name" value="ANTI-SIGMA-K FACTOR RSKA"/>
    <property type="match status" value="1"/>
</dbReference>
<dbReference type="Proteomes" id="UP001501705">
    <property type="component" value="Unassembled WGS sequence"/>
</dbReference>
<reference evidence="10" key="1">
    <citation type="journal article" date="2019" name="Int. J. Syst. Evol. Microbiol.">
        <title>The Global Catalogue of Microorganisms (GCM) 10K type strain sequencing project: providing services to taxonomists for standard genome sequencing and annotation.</title>
        <authorList>
            <consortium name="The Broad Institute Genomics Platform"/>
            <consortium name="The Broad Institute Genome Sequencing Center for Infectious Disease"/>
            <person name="Wu L."/>
            <person name="Ma J."/>
        </authorList>
    </citation>
    <scope>NUCLEOTIDE SEQUENCE [LARGE SCALE GENOMIC DNA]</scope>
    <source>
        <strain evidence="10">JCM 15572</strain>
    </source>
</reference>
<evidence type="ECO:0000313" key="10">
    <source>
        <dbReference type="Proteomes" id="UP001501705"/>
    </source>
</evidence>
<dbReference type="EMBL" id="BAAAPH010000003">
    <property type="protein sequence ID" value="GAA1557260.1"/>
    <property type="molecule type" value="Genomic_DNA"/>
</dbReference>
<feature type="domain" description="Putative zinc-finger" evidence="8">
    <location>
        <begin position="6"/>
        <end position="36"/>
    </location>
</feature>
<evidence type="ECO:0000256" key="4">
    <source>
        <dbReference type="ARBA" id="ARBA00023015"/>
    </source>
</evidence>
<keyword evidence="3 7" id="KW-1133">Transmembrane helix</keyword>
<protein>
    <submittedName>
        <fullName evidence="9">Zf-HC2 domain-containing protein</fullName>
    </submittedName>
</protein>
<gene>
    <name evidence="9" type="ORF">GCM10009804_12620</name>
</gene>
<keyword evidence="10" id="KW-1185">Reference proteome</keyword>
<evidence type="ECO:0000313" key="9">
    <source>
        <dbReference type="EMBL" id="GAA1557260.1"/>
    </source>
</evidence>
<keyword evidence="4" id="KW-0805">Transcription regulation</keyword>
<proteinExistence type="predicted"/>
<comment type="subcellular location">
    <subcellularLocation>
        <location evidence="1">Membrane</location>
        <topology evidence="1">Single-pass membrane protein</topology>
    </subcellularLocation>
</comment>
<evidence type="ECO:0000256" key="7">
    <source>
        <dbReference type="SAM" id="Phobius"/>
    </source>
</evidence>
<evidence type="ECO:0000256" key="3">
    <source>
        <dbReference type="ARBA" id="ARBA00022989"/>
    </source>
</evidence>
<evidence type="ECO:0000256" key="5">
    <source>
        <dbReference type="ARBA" id="ARBA00023136"/>
    </source>
</evidence>
<name>A0ABP4NAS1_9ACTN</name>
<keyword evidence="6" id="KW-0804">Transcription</keyword>
<accession>A0ABP4NAS1</accession>
<dbReference type="Pfam" id="PF13490">
    <property type="entry name" value="zf-HC2"/>
    <property type="match status" value="1"/>
</dbReference>
<dbReference type="InterPro" id="IPR027383">
    <property type="entry name" value="Znf_put"/>
</dbReference>
<dbReference type="PANTHER" id="PTHR37461">
    <property type="entry name" value="ANTI-SIGMA-K FACTOR RSKA"/>
    <property type="match status" value="1"/>
</dbReference>
<sequence length="229" mass="23992">MSEHDRTQLGAYALGALEPSEIESVDRHLATCADCRAELAELTGLRDVLGEVPPEAFLEGPPDGGDLLLQRTLRDVREPQTPVDAPVARRRRTPWLLVAAGAVVVAGALGGGVVLGRSTAPSGTEPVAGSKQVTTSDTISGAKMATTAEPRSGWTWVQVQVSGLKAGDQCEMVVYDKSGEPWTAGSWLVSEQAAKDGSTFGGGVLVPLDQVRSVEIKTLQGQHVITATL</sequence>
<evidence type="ECO:0000256" key="1">
    <source>
        <dbReference type="ARBA" id="ARBA00004167"/>
    </source>
</evidence>
<evidence type="ECO:0000256" key="2">
    <source>
        <dbReference type="ARBA" id="ARBA00022692"/>
    </source>
</evidence>
<dbReference type="InterPro" id="IPR041916">
    <property type="entry name" value="Anti_sigma_zinc_sf"/>
</dbReference>
<keyword evidence="5 7" id="KW-0472">Membrane</keyword>
<feature type="transmembrane region" description="Helical" evidence="7">
    <location>
        <begin position="95"/>
        <end position="116"/>
    </location>
</feature>